<dbReference type="Gene3D" id="2.60.120.620">
    <property type="entry name" value="q2cbj1_9rhob like domain"/>
    <property type="match status" value="1"/>
</dbReference>
<reference evidence="7" key="1">
    <citation type="submission" date="2018-07" db="EMBL/GenBank/DDBJ databases">
        <title>Complete genome sequence of the cyanophage S-PRM1 isolated from Singapore coastal waters.</title>
        <authorList>
            <person name="Chenard C."/>
            <person name="Kolundzija S."/>
            <person name="Lauro F.M."/>
        </authorList>
    </citation>
    <scope>NUCLEOTIDE SEQUENCE [LARGE SCALE GENOMIC DNA]</scope>
</reference>
<dbReference type="GO" id="GO:0005506">
    <property type="term" value="F:iron ion binding"/>
    <property type="evidence" value="ECO:0007669"/>
    <property type="project" value="InterPro"/>
</dbReference>
<feature type="domain" description="Fe2OG dioxygenase" evidence="6">
    <location>
        <begin position="96"/>
        <end position="206"/>
    </location>
</feature>
<dbReference type="GO" id="GO:0016705">
    <property type="term" value="F:oxidoreductase activity, acting on paired donors, with incorporation or reduction of molecular oxygen"/>
    <property type="evidence" value="ECO:0007669"/>
    <property type="project" value="InterPro"/>
</dbReference>
<evidence type="ECO:0000256" key="4">
    <source>
        <dbReference type="ARBA" id="ARBA00023002"/>
    </source>
</evidence>
<protein>
    <recommendedName>
        <fullName evidence="6">Fe2OG dioxygenase domain-containing protein</fullName>
    </recommendedName>
</protein>
<accession>A0A346FKH1</accession>
<dbReference type="InterPro" id="IPR006620">
    <property type="entry name" value="Pro_4_hyd_alph"/>
</dbReference>
<dbReference type="GO" id="GO:0051213">
    <property type="term" value="F:dioxygenase activity"/>
    <property type="evidence" value="ECO:0007669"/>
    <property type="project" value="UniProtKB-KW"/>
</dbReference>
<dbReference type="InterPro" id="IPR005123">
    <property type="entry name" value="Oxoglu/Fe-dep_dioxygenase_dom"/>
</dbReference>
<dbReference type="GeneID" id="65115448"/>
<dbReference type="PROSITE" id="PS51471">
    <property type="entry name" value="FE2OG_OXY"/>
    <property type="match status" value="1"/>
</dbReference>
<sequence length="215" mass="24675">MENKNFEDVVVIDDFLSKSYFELLQNAIREDMSWGYMHNVTHSRKPNENVPNRLGSIGFSHGFIVCGPEDDEIVVTESARAFLTMPALMQIKDYIGAEEVFSARYDMTVYNPEKYLHSAHTDCNFKENYVSAILYMEDSDGETVIYNEKCHDISKLRDNDHYTIKKTVEPKANRLVLFAGHQVHSGHSPSKHKNRVLLNALFDLDPPKKPTEESV</sequence>
<evidence type="ECO:0000313" key="8">
    <source>
        <dbReference type="Proteomes" id="UP000259950"/>
    </source>
</evidence>
<dbReference type="InterPro" id="IPR044862">
    <property type="entry name" value="Pro_4_hyd_alph_FE2OG_OXY"/>
</dbReference>
<dbReference type="Pfam" id="PF13640">
    <property type="entry name" value="2OG-FeII_Oxy_3"/>
    <property type="match status" value="1"/>
</dbReference>
<dbReference type="GO" id="GO:0031418">
    <property type="term" value="F:L-ascorbic acid binding"/>
    <property type="evidence" value="ECO:0007669"/>
    <property type="project" value="InterPro"/>
</dbReference>
<organism evidence="7">
    <name type="scientific">Synechococcus virus S-PRM1</name>
    <dbReference type="NCBI Taxonomy" id="2100130"/>
    <lineage>
        <taxon>Viruses</taxon>
        <taxon>Duplodnaviria</taxon>
        <taxon>Heunggongvirae</taxon>
        <taxon>Uroviricota</taxon>
        <taxon>Caudoviricetes</taxon>
        <taxon>Pantevenvirales</taxon>
        <taxon>Kyanoviridae</taxon>
        <taxon>Makelovirus</taxon>
        <taxon>Makelovirus prm1</taxon>
    </lineage>
</organism>
<keyword evidence="5" id="KW-0408">Iron</keyword>
<keyword evidence="3" id="KW-0223">Dioxygenase</keyword>
<dbReference type="RefSeq" id="YP_010097781.1">
    <property type="nucleotide sequence ID" value="NC_055761.1"/>
</dbReference>
<evidence type="ECO:0000256" key="5">
    <source>
        <dbReference type="ARBA" id="ARBA00023004"/>
    </source>
</evidence>
<evidence type="ECO:0000313" key="7">
    <source>
        <dbReference type="EMBL" id="AXN58476.1"/>
    </source>
</evidence>
<dbReference type="SMART" id="SM00702">
    <property type="entry name" value="P4Hc"/>
    <property type="match status" value="1"/>
</dbReference>
<dbReference type="EMBL" id="MH629685">
    <property type="protein sequence ID" value="AXN58476.1"/>
    <property type="molecule type" value="Genomic_DNA"/>
</dbReference>
<evidence type="ECO:0000256" key="2">
    <source>
        <dbReference type="ARBA" id="ARBA00022723"/>
    </source>
</evidence>
<dbReference type="KEGG" id="vg:65115448"/>
<dbReference type="Proteomes" id="UP000259950">
    <property type="component" value="Segment"/>
</dbReference>
<keyword evidence="8" id="KW-1185">Reference proteome</keyword>
<comment type="cofactor">
    <cofactor evidence="1">
        <name>L-ascorbate</name>
        <dbReference type="ChEBI" id="CHEBI:38290"/>
    </cofactor>
</comment>
<evidence type="ECO:0000259" key="6">
    <source>
        <dbReference type="PROSITE" id="PS51471"/>
    </source>
</evidence>
<proteinExistence type="predicted"/>
<keyword evidence="4" id="KW-0560">Oxidoreductase</keyword>
<name>A0A346FKH1_9CAUD</name>
<keyword evidence="2" id="KW-0479">Metal-binding</keyword>
<evidence type="ECO:0000256" key="1">
    <source>
        <dbReference type="ARBA" id="ARBA00001961"/>
    </source>
</evidence>
<evidence type="ECO:0000256" key="3">
    <source>
        <dbReference type="ARBA" id="ARBA00022964"/>
    </source>
</evidence>